<keyword evidence="4" id="KW-1185">Reference proteome</keyword>
<organism evidence="3 4">
    <name type="scientific">Vallitalea guaymasensis</name>
    <dbReference type="NCBI Taxonomy" id="1185412"/>
    <lineage>
        <taxon>Bacteria</taxon>
        <taxon>Bacillati</taxon>
        <taxon>Bacillota</taxon>
        <taxon>Clostridia</taxon>
        <taxon>Lachnospirales</taxon>
        <taxon>Vallitaleaceae</taxon>
        <taxon>Vallitalea</taxon>
    </lineage>
</organism>
<keyword evidence="1" id="KW-0472">Membrane</keyword>
<keyword evidence="1" id="KW-1133">Transmembrane helix</keyword>
<dbReference type="AlphaFoldDB" id="A0A8J8SEN0"/>
<accession>A0A8J8SEN0</accession>
<keyword evidence="1" id="KW-0812">Transmembrane</keyword>
<name>A0A8J8SEN0_9FIRM</name>
<feature type="transmembrane region" description="Helical" evidence="1">
    <location>
        <begin position="64"/>
        <end position="87"/>
    </location>
</feature>
<evidence type="ECO:0000313" key="3">
    <source>
        <dbReference type="EMBL" id="QUH32047.1"/>
    </source>
</evidence>
<gene>
    <name evidence="3" type="ORF">HYG85_16980</name>
</gene>
<dbReference type="Proteomes" id="UP000677305">
    <property type="component" value="Chromosome"/>
</dbReference>
<feature type="transmembrane region" description="Helical" evidence="1">
    <location>
        <begin position="21"/>
        <end position="44"/>
    </location>
</feature>
<proteinExistence type="predicted"/>
<dbReference type="KEGG" id="vgu:HYG85_16980"/>
<dbReference type="EMBL" id="CP058561">
    <property type="protein sequence ID" value="QUH32047.1"/>
    <property type="molecule type" value="Genomic_DNA"/>
</dbReference>
<evidence type="ECO:0000256" key="1">
    <source>
        <dbReference type="SAM" id="Phobius"/>
    </source>
</evidence>
<evidence type="ECO:0000259" key="2">
    <source>
        <dbReference type="Pfam" id="PF12773"/>
    </source>
</evidence>
<reference evidence="3 4" key="1">
    <citation type="submission" date="2020-07" db="EMBL/GenBank/DDBJ databases">
        <title>Vallitalea guaymasensis genome.</title>
        <authorList>
            <person name="Postec A."/>
        </authorList>
    </citation>
    <scope>NUCLEOTIDE SEQUENCE [LARGE SCALE GENOMIC DNA]</scope>
    <source>
        <strain evidence="3 4">Ra1766G1</strain>
    </source>
</reference>
<dbReference type="Pfam" id="PF12773">
    <property type="entry name" value="DZR"/>
    <property type="match status" value="1"/>
</dbReference>
<evidence type="ECO:0000313" key="4">
    <source>
        <dbReference type="Proteomes" id="UP000677305"/>
    </source>
</evidence>
<sequence>MYMNNNSIDKNHTGKKNTLKVLGPLVLGIGIIFLVICLVDFFSSFNSMGSMNSFGFNNTPDAPTKFWCGFIGIPLIGFGGAMCKFAFMGEVARYSAGEISPVAKDTINYMASGTKDSIREVTKAVKEGLTSNTDEGSNEKYIICSECQTKNDYDAKYCKNCSAKLNKYKVCWYCNEENDYDAKFCNNCGNSLKER</sequence>
<protein>
    <submittedName>
        <fullName evidence="3">Zinc ribbon domain-containing protein</fullName>
    </submittedName>
</protein>
<dbReference type="InterPro" id="IPR025874">
    <property type="entry name" value="DZR"/>
</dbReference>
<feature type="domain" description="DZANK-type" evidence="2">
    <location>
        <begin position="144"/>
        <end position="189"/>
    </location>
</feature>